<evidence type="ECO:0000313" key="4">
    <source>
        <dbReference type="EMBL" id="RDB20015.1"/>
    </source>
</evidence>
<dbReference type="Gene3D" id="1.10.287.370">
    <property type="match status" value="1"/>
</dbReference>
<evidence type="ECO:0000256" key="1">
    <source>
        <dbReference type="ARBA" id="ARBA00008045"/>
    </source>
</evidence>
<dbReference type="FunFam" id="1.10.287.370:FF:000002">
    <property type="entry name" value="Prefoldin subunit 2"/>
    <property type="match status" value="1"/>
</dbReference>
<proteinExistence type="inferred from homology"/>
<comment type="caution">
    <text evidence="4">The sequence shown here is derived from an EMBL/GenBank/DDBJ whole genome shotgun (WGS) entry which is preliminary data.</text>
</comment>
<accession>A0A369JHY7</accession>
<gene>
    <name evidence="4" type="primary">PFDN2</name>
    <name evidence="4" type="ORF">Hypma_012792</name>
</gene>
<dbReference type="InParanoid" id="A0A369JHY7"/>
<evidence type="ECO:0000313" key="5">
    <source>
        <dbReference type="Proteomes" id="UP000076154"/>
    </source>
</evidence>
<dbReference type="FunCoup" id="A0A369JHY7">
    <property type="interactions" value="527"/>
</dbReference>
<keyword evidence="5" id="KW-1185">Reference proteome</keyword>
<dbReference type="SUPFAM" id="SSF46579">
    <property type="entry name" value="Prefoldin"/>
    <property type="match status" value="1"/>
</dbReference>
<sequence length="169" mass="18890">MVVTREHKGHAASRGLQPITSAETQNIIALNFIRSPTTFTIVHMSSSIQAAKAKAKAPVLSDQEIQQNYIRMQNEMQALAGKIGELEQQADEHSLVLTTLNETLEEEPGRKCFRLIGGVLVERTVKDVVPTLQTTADGIRKAISNLTEQYKSKEQDLDSFKREYNIRPV</sequence>
<dbReference type="InterPro" id="IPR027235">
    <property type="entry name" value="PFD2"/>
</dbReference>
<dbReference type="OrthoDB" id="29646at2759"/>
<evidence type="ECO:0000256" key="3">
    <source>
        <dbReference type="SAM" id="Coils"/>
    </source>
</evidence>
<keyword evidence="2" id="KW-0143">Chaperone</keyword>
<evidence type="ECO:0000256" key="2">
    <source>
        <dbReference type="ARBA" id="ARBA00023186"/>
    </source>
</evidence>
<dbReference type="GO" id="GO:0051082">
    <property type="term" value="F:unfolded protein binding"/>
    <property type="evidence" value="ECO:0007669"/>
    <property type="project" value="InterPro"/>
</dbReference>
<comment type="similarity">
    <text evidence="1">Belongs to the prefoldin subunit beta family.</text>
</comment>
<dbReference type="InterPro" id="IPR009053">
    <property type="entry name" value="Prefoldin"/>
</dbReference>
<dbReference type="Pfam" id="PF01920">
    <property type="entry name" value="Prefoldin_2"/>
    <property type="match status" value="1"/>
</dbReference>
<dbReference type="InterPro" id="IPR002777">
    <property type="entry name" value="PFD_beta-like"/>
</dbReference>
<dbReference type="GO" id="GO:0006457">
    <property type="term" value="P:protein folding"/>
    <property type="evidence" value="ECO:0007669"/>
    <property type="project" value="InterPro"/>
</dbReference>
<protein>
    <submittedName>
        <fullName evidence="4">Prefoldin subunit 2</fullName>
    </submittedName>
</protein>
<feature type="coiled-coil region" evidence="3">
    <location>
        <begin position="136"/>
        <end position="163"/>
    </location>
</feature>
<dbReference type="PANTHER" id="PTHR13303">
    <property type="entry name" value="PREFOLDIN SUBUNIT 2"/>
    <property type="match status" value="1"/>
</dbReference>
<dbReference type="STRING" id="39966.A0A369JHY7"/>
<dbReference type="GO" id="GO:0016272">
    <property type="term" value="C:prefoldin complex"/>
    <property type="evidence" value="ECO:0007669"/>
    <property type="project" value="InterPro"/>
</dbReference>
<dbReference type="EMBL" id="LUEZ02000071">
    <property type="protein sequence ID" value="RDB20015.1"/>
    <property type="molecule type" value="Genomic_DNA"/>
</dbReference>
<dbReference type="Proteomes" id="UP000076154">
    <property type="component" value="Unassembled WGS sequence"/>
</dbReference>
<keyword evidence="3" id="KW-0175">Coiled coil</keyword>
<organism evidence="4 5">
    <name type="scientific">Hypsizygus marmoreus</name>
    <name type="common">White beech mushroom</name>
    <name type="synonym">Agaricus marmoreus</name>
    <dbReference type="NCBI Taxonomy" id="39966"/>
    <lineage>
        <taxon>Eukaryota</taxon>
        <taxon>Fungi</taxon>
        <taxon>Dikarya</taxon>
        <taxon>Basidiomycota</taxon>
        <taxon>Agaricomycotina</taxon>
        <taxon>Agaricomycetes</taxon>
        <taxon>Agaricomycetidae</taxon>
        <taxon>Agaricales</taxon>
        <taxon>Tricholomatineae</taxon>
        <taxon>Lyophyllaceae</taxon>
        <taxon>Hypsizygus</taxon>
    </lineage>
</organism>
<dbReference type="CDD" id="cd23163">
    <property type="entry name" value="Prefoldin_2"/>
    <property type="match status" value="1"/>
</dbReference>
<reference evidence="4" key="1">
    <citation type="submission" date="2018-04" db="EMBL/GenBank/DDBJ databases">
        <title>Whole genome sequencing of Hypsizygus marmoreus.</title>
        <authorList>
            <person name="Choi I.-G."/>
            <person name="Min B."/>
            <person name="Kim J.-G."/>
            <person name="Kim S."/>
            <person name="Oh Y.-L."/>
            <person name="Kong W.-S."/>
            <person name="Park H."/>
            <person name="Jeong J."/>
            <person name="Song E.-S."/>
        </authorList>
    </citation>
    <scope>NUCLEOTIDE SEQUENCE [LARGE SCALE GENOMIC DNA]</scope>
    <source>
        <strain evidence="4">51987-8</strain>
    </source>
</reference>
<dbReference type="AlphaFoldDB" id="A0A369JHY7"/>
<name>A0A369JHY7_HYPMA</name>